<evidence type="ECO:0000256" key="8">
    <source>
        <dbReference type="ARBA" id="ARBA00022527"/>
    </source>
</evidence>
<dbReference type="Pfam" id="PF00069">
    <property type="entry name" value="Pkinase"/>
    <property type="match status" value="1"/>
</dbReference>
<comment type="similarity">
    <text evidence="4">Belongs to the RLP family.</text>
</comment>
<keyword evidence="7" id="KW-0134">Cell wall</keyword>
<evidence type="ECO:0000256" key="13">
    <source>
        <dbReference type="ARBA" id="ARBA00022729"/>
    </source>
</evidence>
<evidence type="ECO:0000256" key="24">
    <source>
        <dbReference type="ARBA" id="ARBA00048679"/>
    </source>
</evidence>
<evidence type="ECO:0000256" key="25">
    <source>
        <dbReference type="PROSITE-ProRule" id="PRU10141"/>
    </source>
</evidence>
<dbReference type="PROSITE" id="PS51450">
    <property type="entry name" value="LRR"/>
    <property type="match status" value="1"/>
</dbReference>
<dbReference type="GO" id="GO:0005886">
    <property type="term" value="C:plasma membrane"/>
    <property type="evidence" value="ECO:0000318"/>
    <property type="project" value="GO_Central"/>
</dbReference>
<keyword evidence="18 26" id="KW-1133">Transmembrane helix</keyword>
<dbReference type="Pfam" id="PF23598">
    <property type="entry name" value="LRR_14"/>
    <property type="match status" value="1"/>
</dbReference>
<evidence type="ECO:0000313" key="28">
    <source>
        <dbReference type="EMBL" id="PNT10787.1"/>
    </source>
</evidence>
<evidence type="ECO:0000256" key="23">
    <source>
        <dbReference type="ARBA" id="ARBA00047899"/>
    </source>
</evidence>
<evidence type="ECO:0000256" key="19">
    <source>
        <dbReference type="ARBA" id="ARBA00023136"/>
    </source>
</evidence>
<name>B9I4Q4_POPTR</name>
<evidence type="ECO:0000256" key="10">
    <source>
        <dbReference type="ARBA" id="ARBA00022614"/>
    </source>
</evidence>
<dbReference type="FunFam" id="3.80.10.10:FF:000453">
    <property type="entry name" value="Leucine-rich receptor-like protein kinase family protein"/>
    <property type="match status" value="1"/>
</dbReference>
<dbReference type="HOGENOM" id="CLU_000288_22_1_1"/>
<dbReference type="Proteomes" id="UP000006729">
    <property type="component" value="Chromosome 12"/>
</dbReference>
<dbReference type="SUPFAM" id="SSF56112">
    <property type="entry name" value="Protein kinase-like (PK-like)"/>
    <property type="match status" value="1"/>
</dbReference>
<keyword evidence="12 26" id="KW-0812">Transmembrane</keyword>
<dbReference type="PANTHER" id="PTHR48053:SF168">
    <property type="entry name" value="LRR RECEPTOR-LIKE KINASE FAMILY PROTEIN"/>
    <property type="match status" value="1"/>
</dbReference>
<dbReference type="FunFam" id="3.80.10.10:FF:002658">
    <property type="entry name" value="MDIS1-interacting receptor like kinase 2"/>
    <property type="match status" value="1"/>
</dbReference>
<dbReference type="InterPro" id="IPR000719">
    <property type="entry name" value="Prot_kinase_dom"/>
</dbReference>
<dbReference type="FunFam" id="3.30.200.20:FF:000309">
    <property type="entry name" value="Leucine-rich repeat receptor protein kinase MSP1"/>
    <property type="match status" value="1"/>
</dbReference>
<evidence type="ECO:0000256" key="11">
    <source>
        <dbReference type="ARBA" id="ARBA00022679"/>
    </source>
</evidence>
<evidence type="ECO:0000256" key="16">
    <source>
        <dbReference type="ARBA" id="ARBA00022777"/>
    </source>
</evidence>
<feature type="domain" description="Protein kinase" evidence="27">
    <location>
        <begin position="750"/>
        <end position="1026"/>
    </location>
</feature>
<dbReference type="EMBL" id="CM009301">
    <property type="protein sequence ID" value="PNT10787.1"/>
    <property type="molecule type" value="Genomic_DNA"/>
</dbReference>
<dbReference type="SMART" id="SM00369">
    <property type="entry name" value="LRR_TYP"/>
    <property type="match status" value="8"/>
</dbReference>
<dbReference type="GO" id="GO:0006952">
    <property type="term" value="P:defense response"/>
    <property type="evidence" value="ECO:0007669"/>
    <property type="project" value="UniProtKB-ARBA"/>
</dbReference>
<dbReference type="PROSITE" id="PS00107">
    <property type="entry name" value="PROTEIN_KINASE_ATP"/>
    <property type="match status" value="1"/>
</dbReference>
<comment type="similarity">
    <text evidence="22">Belongs to the polygalacturonase-inhibiting protein family.</text>
</comment>
<dbReference type="InterPro" id="IPR003591">
    <property type="entry name" value="Leu-rich_rpt_typical-subtyp"/>
</dbReference>
<evidence type="ECO:0000256" key="9">
    <source>
        <dbReference type="ARBA" id="ARBA00022553"/>
    </source>
</evidence>
<dbReference type="SMR" id="B9I4Q4"/>
<evidence type="ECO:0000256" key="5">
    <source>
        <dbReference type="ARBA" id="ARBA00012513"/>
    </source>
</evidence>
<dbReference type="FunFam" id="3.80.10.10:FF:000400">
    <property type="entry name" value="Nuclear pore complex protein NUP107"/>
    <property type="match status" value="1"/>
</dbReference>
<keyword evidence="7" id="KW-0964">Secreted</keyword>
<evidence type="ECO:0000256" key="14">
    <source>
        <dbReference type="ARBA" id="ARBA00022737"/>
    </source>
</evidence>
<evidence type="ECO:0000256" key="26">
    <source>
        <dbReference type="SAM" id="Phobius"/>
    </source>
</evidence>
<evidence type="ECO:0000256" key="20">
    <source>
        <dbReference type="ARBA" id="ARBA00023170"/>
    </source>
</evidence>
<dbReference type="Gramene" id="Potri.012G124100.1.v4.1">
    <property type="protein sequence ID" value="Potri.012G124100.1.v4.1"/>
    <property type="gene ID" value="Potri.012G124100.v4.1"/>
</dbReference>
<evidence type="ECO:0000256" key="12">
    <source>
        <dbReference type="ARBA" id="ARBA00022692"/>
    </source>
</evidence>
<keyword evidence="6" id="KW-1003">Cell membrane</keyword>
<evidence type="ECO:0000256" key="15">
    <source>
        <dbReference type="ARBA" id="ARBA00022741"/>
    </source>
</evidence>
<organism evidence="28 29">
    <name type="scientific">Populus trichocarpa</name>
    <name type="common">Western balsam poplar</name>
    <name type="synonym">Populus balsamifera subsp. trichocarpa</name>
    <dbReference type="NCBI Taxonomy" id="3694"/>
    <lineage>
        <taxon>Eukaryota</taxon>
        <taxon>Viridiplantae</taxon>
        <taxon>Streptophyta</taxon>
        <taxon>Embryophyta</taxon>
        <taxon>Tracheophyta</taxon>
        <taxon>Spermatophyta</taxon>
        <taxon>Magnoliopsida</taxon>
        <taxon>eudicotyledons</taxon>
        <taxon>Gunneridae</taxon>
        <taxon>Pentapetalae</taxon>
        <taxon>rosids</taxon>
        <taxon>fabids</taxon>
        <taxon>Malpighiales</taxon>
        <taxon>Salicaceae</taxon>
        <taxon>Saliceae</taxon>
        <taxon>Populus</taxon>
    </lineage>
</organism>
<dbReference type="InterPro" id="IPR017441">
    <property type="entry name" value="Protein_kinase_ATP_BS"/>
</dbReference>
<dbReference type="STRING" id="3694.B9I4Q4"/>
<dbReference type="Gene3D" id="3.30.200.20">
    <property type="entry name" value="Phosphorylase Kinase, domain 1"/>
    <property type="match status" value="1"/>
</dbReference>
<evidence type="ECO:0000256" key="22">
    <source>
        <dbReference type="ARBA" id="ARBA00038043"/>
    </source>
</evidence>
<protein>
    <recommendedName>
        <fullName evidence="5">non-specific serine/threonine protein kinase</fullName>
        <ecNumber evidence="5">2.7.11.1</ecNumber>
    </recommendedName>
</protein>
<evidence type="ECO:0000259" key="27">
    <source>
        <dbReference type="PROSITE" id="PS50011"/>
    </source>
</evidence>
<keyword evidence="17 25" id="KW-0067">ATP-binding</keyword>
<dbReference type="Gene3D" id="1.10.510.10">
    <property type="entry name" value="Transferase(Phosphotransferase) domain 1"/>
    <property type="match status" value="1"/>
</dbReference>
<dbReference type="InterPro" id="IPR013210">
    <property type="entry name" value="LRR_N_plant-typ"/>
</dbReference>
<keyword evidence="20" id="KW-0675">Receptor</keyword>
<keyword evidence="14" id="KW-0677">Repeat</keyword>
<evidence type="ECO:0000256" key="2">
    <source>
        <dbReference type="ARBA" id="ARBA00004236"/>
    </source>
</evidence>
<keyword evidence="16" id="KW-0418">Kinase</keyword>
<evidence type="ECO:0000256" key="21">
    <source>
        <dbReference type="ARBA" id="ARBA00023180"/>
    </source>
</evidence>
<reference evidence="28 29" key="1">
    <citation type="journal article" date="2006" name="Science">
        <title>The genome of black cottonwood, Populus trichocarpa (Torr. &amp; Gray).</title>
        <authorList>
            <person name="Tuskan G.A."/>
            <person name="Difazio S."/>
            <person name="Jansson S."/>
            <person name="Bohlmann J."/>
            <person name="Grigoriev I."/>
            <person name="Hellsten U."/>
            <person name="Putnam N."/>
            <person name="Ralph S."/>
            <person name="Rombauts S."/>
            <person name="Salamov A."/>
            <person name="Schein J."/>
            <person name="Sterck L."/>
            <person name="Aerts A."/>
            <person name="Bhalerao R.R."/>
            <person name="Bhalerao R.P."/>
            <person name="Blaudez D."/>
            <person name="Boerjan W."/>
            <person name="Brun A."/>
            <person name="Brunner A."/>
            <person name="Busov V."/>
            <person name="Campbell M."/>
            <person name="Carlson J."/>
            <person name="Chalot M."/>
            <person name="Chapman J."/>
            <person name="Chen G.L."/>
            <person name="Cooper D."/>
            <person name="Coutinho P.M."/>
            <person name="Couturier J."/>
            <person name="Covert S."/>
            <person name="Cronk Q."/>
            <person name="Cunningham R."/>
            <person name="Davis J."/>
            <person name="Degroeve S."/>
            <person name="Dejardin A."/>
            <person name="Depamphilis C."/>
            <person name="Detter J."/>
            <person name="Dirks B."/>
            <person name="Dubchak I."/>
            <person name="Duplessis S."/>
            <person name="Ehlting J."/>
            <person name="Ellis B."/>
            <person name="Gendler K."/>
            <person name="Goodstein D."/>
            <person name="Gribskov M."/>
            <person name="Grimwood J."/>
            <person name="Groover A."/>
            <person name="Gunter L."/>
            <person name="Hamberger B."/>
            <person name="Heinze B."/>
            <person name="Helariutta Y."/>
            <person name="Henrissat B."/>
            <person name="Holligan D."/>
            <person name="Holt R."/>
            <person name="Huang W."/>
            <person name="Islam-Faridi N."/>
            <person name="Jones S."/>
            <person name="Jones-Rhoades M."/>
            <person name="Jorgensen R."/>
            <person name="Joshi C."/>
            <person name="Kangasjarvi J."/>
            <person name="Karlsson J."/>
            <person name="Kelleher C."/>
            <person name="Kirkpatrick R."/>
            <person name="Kirst M."/>
            <person name="Kohler A."/>
            <person name="Kalluri U."/>
            <person name="Larimer F."/>
            <person name="Leebens-Mack J."/>
            <person name="Leple J.C."/>
            <person name="Locascio P."/>
            <person name="Lou Y."/>
            <person name="Lucas S."/>
            <person name="Martin F."/>
            <person name="Montanini B."/>
            <person name="Napoli C."/>
            <person name="Nelson D.R."/>
            <person name="Nelson C."/>
            <person name="Nieminen K."/>
            <person name="Nilsson O."/>
            <person name="Pereda V."/>
            <person name="Peter G."/>
            <person name="Philippe R."/>
            <person name="Pilate G."/>
            <person name="Poliakov A."/>
            <person name="Razumovskaya J."/>
            <person name="Richardson P."/>
            <person name="Rinaldi C."/>
            <person name="Ritland K."/>
            <person name="Rouze P."/>
            <person name="Ryaboy D."/>
            <person name="Schmutz J."/>
            <person name="Schrader J."/>
            <person name="Segerman B."/>
            <person name="Shin H."/>
            <person name="Siddiqui A."/>
            <person name="Sterky F."/>
            <person name="Terry A."/>
            <person name="Tsai C.J."/>
            <person name="Uberbacher E."/>
            <person name="Unneberg P."/>
            <person name="Vahala J."/>
            <person name="Wall K."/>
            <person name="Wessler S."/>
            <person name="Yang G."/>
            <person name="Yin T."/>
            <person name="Douglas C."/>
            <person name="Marra M."/>
            <person name="Sandberg G."/>
            <person name="Van de Peer Y."/>
            <person name="Rokhsar D."/>
        </authorList>
    </citation>
    <scope>NUCLEOTIDE SEQUENCE [LARGE SCALE GENOMIC DNA]</scope>
    <source>
        <strain evidence="29">cv. Nisqually</strain>
    </source>
</reference>
<evidence type="ECO:0000256" key="18">
    <source>
        <dbReference type="ARBA" id="ARBA00022989"/>
    </source>
</evidence>
<evidence type="ECO:0000256" key="7">
    <source>
        <dbReference type="ARBA" id="ARBA00022512"/>
    </source>
</evidence>
<evidence type="ECO:0000313" key="29">
    <source>
        <dbReference type="Proteomes" id="UP000006729"/>
    </source>
</evidence>
<dbReference type="GO" id="GO:0038023">
    <property type="term" value="F:signaling receptor activity"/>
    <property type="evidence" value="ECO:0000318"/>
    <property type="project" value="GO_Central"/>
</dbReference>
<dbReference type="InterPro" id="IPR051716">
    <property type="entry name" value="Plant_RL_S/T_kinase"/>
</dbReference>
<keyword evidence="15 25" id="KW-0547">Nucleotide-binding</keyword>
<comment type="subcellular location">
    <subcellularLocation>
        <location evidence="2">Cell membrane</location>
    </subcellularLocation>
    <subcellularLocation>
        <location evidence="3">Membrane</location>
        <topology evidence="3">Single-pass type I membrane protein</topology>
    </subcellularLocation>
    <subcellularLocation>
        <location evidence="1">Secreted</location>
        <location evidence="1">Cell wall</location>
    </subcellularLocation>
</comment>
<dbReference type="SUPFAM" id="SSF52047">
    <property type="entry name" value="RNI-like"/>
    <property type="match status" value="2"/>
</dbReference>
<keyword evidence="8" id="KW-0723">Serine/threonine-protein kinase</keyword>
<dbReference type="InterPro" id="IPR008266">
    <property type="entry name" value="Tyr_kinase_AS"/>
</dbReference>
<dbReference type="GO" id="GO:0009791">
    <property type="term" value="P:post-embryonic development"/>
    <property type="evidence" value="ECO:0007669"/>
    <property type="project" value="UniProtKB-ARBA"/>
</dbReference>
<dbReference type="GO" id="GO:0009755">
    <property type="term" value="P:hormone-mediated signaling pathway"/>
    <property type="evidence" value="ECO:0000318"/>
    <property type="project" value="GO_Central"/>
</dbReference>
<comment type="catalytic activity">
    <reaction evidence="23">
        <text>L-threonyl-[protein] + ATP = O-phospho-L-threonyl-[protein] + ADP + H(+)</text>
        <dbReference type="Rhea" id="RHEA:46608"/>
        <dbReference type="Rhea" id="RHEA-COMP:11060"/>
        <dbReference type="Rhea" id="RHEA-COMP:11605"/>
        <dbReference type="ChEBI" id="CHEBI:15378"/>
        <dbReference type="ChEBI" id="CHEBI:30013"/>
        <dbReference type="ChEBI" id="CHEBI:30616"/>
        <dbReference type="ChEBI" id="CHEBI:61977"/>
        <dbReference type="ChEBI" id="CHEBI:456216"/>
        <dbReference type="EC" id="2.7.11.1"/>
    </reaction>
</comment>
<dbReference type="InParanoid" id="B9I4Q4"/>
<evidence type="ECO:0000256" key="3">
    <source>
        <dbReference type="ARBA" id="ARBA00004479"/>
    </source>
</evidence>
<keyword evidence="19 26" id="KW-0472">Membrane</keyword>
<sequence length="1051" mass="115738">MASMSKKTVSIASQYSLFSTAPFLVYFLLGLACVFSPSSFAEATIGDQVTQGWKEAEALLKWKADLDNQSQSLLSSWAGDNPCNWEGITCDKTGNITKLSLQDCSLRGTLHGLQFSSFLNLIELNLRNNSLYGTIPSHISNLSKLIVLDLSQNQISGSIPSEIGSLTSLELFSLMKNLINGSIPSNSIGNLSNLVYLYLNDNDLSGAIPQEVGRMKSLVLLNLSSNNLTGAIPSSIGNLSNLVYLDLLKNKLSGSVPEEVGMLENLRTLQLGGNSLDGTIHTSIGNMRSLTVLDLRENYLTGTIPASMGNLTRSLTFIDLAFNNLTGTIPSSLGNLRSLSFLYLPSNNLSGSFPLELNNLTHLKHFYVNSNRFTGHLPDDICRGGLLSLLCVMDNDFTGPIPKSLRNCTSLVRLRIERNQLSGNISNDLVVYPNMTYINLSDNEFYGELSWKWEQFQSLMTLRVSNNRISGEIPAELGKATRLQAIDLSSNHLVGEIPKELGKLKLLELTLNNNNLSGDVTSVIATIPYITKLNLAANYLSGSIPKQLGELSNLLFLNFSKNKFTGNVPPEMGNLRSLQSLDLSWNYLQGYIPPQLGQFKHLETLNISHNMMSGSIPTTFADLLSLVTVDISCNDLEGPVPDIKAFSEAPYEAIRNNNLCGSSAGLKPCAASTGNKTASKKDRKMVVLFVFPLLGLFFLCLALIGGFLTLHKIRSRRKMLREARQENLFSIWDCCGEMNYENIIEATEEFDSNYCIGAGGYGAVYKAVLPTGMVVAVKKFHQSQDGEMTGSKAFRSEIHVLLSIRHRNIVKLYGFCSHRKHSFLVCEFIERGSLRMTLNSEERARELDWIKRLNLVKGVANALSYMHHDCSPPIIHRDISSNNVLLDSKYEARVTDFGTAKLLMPEASNWTSIAGTYGYIAPELAFTMKVDEKCDVYSFGVLTLEIIMGRHPGDFISALLSPSSSSTSLPMSQHTILKDVLDQCIPPPEHRVASGVVYIARLAFACLCADPQSRPTMKQVASDLSIQWPPLSKPFSRIELKDVLLPRNSTG</sequence>
<dbReference type="Pfam" id="PF13855">
    <property type="entry name" value="LRR_8"/>
    <property type="match status" value="1"/>
</dbReference>
<dbReference type="PROSITE" id="PS51257">
    <property type="entry name" value="PROKAR_LIPOPROTEIN"/>
    <property type="match status" value="1"/>
</dbReference>
<evidence type="ECO:0000256" key="17">
    <source>
        <dbReference type="ARBA" id="ARBA00022840"/>
    </source>
</evidence>
<dbReference type="GO" id="GO:0051707">
    <property type="term" value="P:response to other organism"/>
    <property type="evidence" value="ECO:0007669"/>
    <property type="project" value="UniProtKB-ARBA"/>
</dbReference>
<dbReference type="OMA" id="GHLVNLM"/>
<comment type="catalytic activity">
    <reaction evidence="24">
        <text>L-seryl-[protein] + ATP = O-phospho-L-seryl-[protein] + ADP + H(+)</text>
        <dbReference type="Rhea" id="RHEA:17989"/>
        <dbReference type="Rhea" id="RHEA-COMP:9863"/>
        <dbReference type="Rhea" id="RHEA-COMP:11604"/>
        <dbReference type="ChEBI" id="CHEBI:15378"/>
        <dbReference type="ChEBI" id="CHEBI:29999"/>
        <dbReference type="ChEBI" id="CHEBI:30616"/>
        <dbReference type="ChEBI" id="CHEBI:83421"/>
        <dbReference type="ChEBI" id="CHEBI:456216"/>
        <dbReference type="EC" id="2.7.11.1"/>
    </reaction>
</comment>
<dbReference type="FunFam" id="1.10.510.10:FF:000445">
    <property type="entry name" value="MDIS1-interacting receptor like kinase 2"/>
    <property type="match status" value="1"/>
</dbReference>
<dbReference type="eggNOG" id="ENOG502QQYD">
    <property type="taxonomic scope" value="Eukaryota"/>
</dbReference>
<dbReference type="KEGG" id="pop:7453992"/>
<evidence type="ECO:0000256" key="4">
    <source>
        <dbReference type="ARBA" id="ARBA00009592"/>
    </source>
</evidence>
<keyword evidence="13" id="KW-0732">Signal</keyword>
<accession>B9I4Q4</accession>
<evidence type="ECO:0000256" key="1">
    <source>
        <dbReference type="ARBA" id="ARBA00004191"/>
    </source>
</evidence>
<feature type="transmembrane region" description="Helical" evidence="26">
    <location>
        <begin position="685"/>
        <end position="710"/>
    </location>
</feature>
<dbReference type="Pfam" id="PF08263">
    <property type="entry name" value="LRRNT_2"/>
    <property type="match status" value="1"/>
</dbReference>
<dbReference type="InterPro" id="IPR001611">
    <property type="entry name" value="Leu-rich_rpt"/>
</dbReference>
<keyword evidence="29" id="KW-1185">Reference proteome</keyword>
<dbReference type="Gene3D" id="3.80.10.10">
    <property type="entry name" value="Ribonuclease Inhibitor"/>
    <property type="match status" value="4"/>
</dbReference>
<dbReference type="GO" id="GO:0005524">
    <property type="term" value="F:ATP binding"/>
    <property type="evidence" value="ECO:0007669"/>
    <property type="project" value="UniProtKB-UniRule"/>
</dbReference>
<dbReference type="GO" id="GO:0004674">
    <property type="term" value="F:protein serine/threonine kinase activity"/>
    <property type="evidence" value="ECO:0007669"/>
    <property type="project" value="UniProtKB-KW"/>
</dbReference>
<evidence type="ECO:0000256" key="6">
    <source>
        <dbReference type="ARBA" id="ARBA00022475"/>
    </source>
</evidence>
<proteinExistence type="inferred from homology"/>
<dbReference type="PANTHER" id="PTHR48053">
    <property type="entry name" value="LEUCINE RICH REPEAT FAMILY PROTEIN, EXPRESSED"/>
    <property type="match status" value="1"/>
</dbReference>
<keyword evidence="21" id="KW-0325">Glycoprotein</keyword>
<dbReference type="PROSITE" id="PS50011">
    <property type="entry name" value="PROTEIN_KINASE_DOM"/>
    <property type="match status" value="1"/>
</dbReference>
<dbReference type="Pfam" id="PF00560">
    <property type="entry name" value="LRR_1"/>
    <property type="match status" value="6"/>
</dbReference>
<keyword evidence="11" id="KW-0808">Transferase</keyword>
<dbReference type="OrthoDB" id="676979at2759"/>
<keyword evidence="10" id="KW-0433">Leucine-rich repeat</keyword>
<dbReference type="InterPro" id="IPR055414">
    <property type="entry name" value="LRR_R13L4/SHOC2-like"/>
</dbReference>
<dbReference type="AlphaFoldDB" id="B9I4Q4"/>
<dbReference type="EC" id="2.7.11.1" evidence="5"/>
<dbReference type="PROSITE" id="PS00109">
    <property type="entry name" value="PROTEIN_KINASE_TYR"/>
    <property type="match status" value="1"/>
</dbReference>
<dbReference type="FunFam" id="3.80.10.10:FF:000213">
    <property type="entry name" value="Tyrosine-sulfated glycopeptide receptor 1"/>
    <property type="match status" value="2"/>
</dbReference>
<gene>
    <name evidence="28" type="ORF">POPTR_012G124100</name>
</gene>
<feature type="binding site" evidence="25">
    <location>
        <position position="779"/>
    </location>
    <ligand>
        <name>ATP</name>
        <dbReference type="ChEBI" id="CHEBI:30616"/>
    </ligand>
</feature>
<dbReference type="InterPro" id="IPR011009">
    <property type="entry name" value="Kinase-like_dom_sf"/>
</dbReference>
<keyword evidence="9" id="KW-0597">Phosphoprotein</keyword>
<dbReference type="InterPro" id="IPR032675">
    <property type="entry name" value="LRR_dom_sf"/>
</dbReference>